<dbReference type="GO" id="GO:0045333">
    <property type="term" value="P:cellular respiration"/>
    <property type="evidence" value="ECO:0007669"/>
    <property type="project" value="InterPro"/>
</dbReference>
<evidence type="ECO:0000259" key="2">
    <source>
        <dbReference type="Pfam" id="PF03364"/>
    </source>
</evidence>
<feature type="domain" description="Coenzyme Q-binding protein COQ10 START" evidence="2">
    <location>
        <begin position="11"/>
        <end position="144"/>
    </location>
</feature>
<sequence>MAKFHLNRVLPFSADKLFEMVGDVERYPEFVPWINSLRTFNVSRPSDDITRFDADVAVGFSFLTERFTTRVTRFSENKTIDIVLLKGPFKRLHCTWKFADHAMSNGKVGAAIDFNIDFEFKNPFLDGFLRANFDKAVSKLMACFEGRAQALYPTV</sequence>
<protein>
    <submittedName>
        <fullName evidence="3">Ubiquinone-binding protein</fullName>
    </submittedName>
</protein>
<comment type="similarity">
    <text evidence="1">Belongs to the ribosome association toxin RatA family.</text>
</comment>
<dbReference type="CDD" id="cd07813">
    <property type="entry name" value="COQ10p_like"/>
    <property type="match status" value="1"/>
</dbReference>
<keyword evidence="3" id="KW-0830">Ubiquinone</keyword>
<evidence type="ECO:0000313" key="4">
    <source>
        <dbReference type="Proteomes" id="UP000662572"/>
    </source>
</evidence>
<evidence type="ECO:0000313" key="3">
    <source>
        <dbReference type="EMBL" id="GGZ37757.1"/>
    </source>
</evidence>
<dbReference type="InterPro" id="IPR023393">
    <property type="entry name" value="START-like_dom_sf"/>
</dbReference>
<name>A0A918Q8Z5_9CAUL</name>
<dbReference type="Gene3D" id="3.30.530.20">
    <property type="match status" value="1"/>
</dbReference>
<reference evidence="3" key="2">
    <citation type="submission" date="2020-09" db="EMBL/GenBank/DDBJ databases">
        <authorList>
            <person name="Sun Q."/>
            <person name="Kim S."/>
        </authorList>
    </citation>
    <scope>NUCLEOTIDE SEQUENCE</scope>
    <source>
        <strain evidence="3">KCTC 32296</strain>
    </source>
</reference>
<keyword evidence="4" id="KW-1185">Reference proteome</keyword>
<accession>A0A918Q8Z5</accession>
<organism evidence="3 4">
    <name type="scientific">Asticcacaulis endophyticus</name>
    <dbReference type="NCBI Taxonomy" id="1395890"/>
    <lineage>
        <taxon>Bacteria</taxon>
        <taxon>Pseudomonadati</taxon>
        <taxon>Pseudomonadota</taxon>
        <taxon>Alphaproteobacteria</taxon>
        <taxon>Caulobacterales</taxon>
        <taxon>Caulobacteraceae</taxon>
        <taxon>Asticcacaulis</taxon>
    </lineage>
</organism>
<dbReference type="Pfam" id="PF03364">
    <property type="entry name" value="Polyketide_cyc"/>
    <property type="match status" value="1"/>
</dbReference>
<dbReference type="GO" id="GO:0048039">
    <property type="term" value="F:ubiquinone binding"/>
    <property type="evidence" value="ECO:0007669"/>
    <property type="project" value="InterPro"/>
</dbReference>
<dbReference type="EMBL" id="BMZB01000003">
    <property type="protein sequence ID" value="GGZ37757.1"/>
    <property type="molecule type" value="Genomic_DNA"/>
</dbReference>
<dbReference type="PANTHER" id="PTHR12901:SF10">
    <property type="entry name" value="COENZYME Q-BINDING PROTEIN COQ10, MITOCHONDRIAL"/>
    <property type="match status" value="1"/>
</dbReference>
<dbReference type="PANTHER" id="PTHR12901">
    <property type="entry name" value="SPERM PROTEIN HOMOLOG"/>
    <property type="match status" value="1"/>
</dbReference>
<evidence type="ECO:0000256" key="1">
    <source>
        <dbReference type="ARBA" id="ARBA00008918"/>
    </source>
</evidence>
<dbReference type="SUPFAM" id="SSF55961">
    <property type="entry name" value="Bet v1-like"/>
    <property type="match status" value="1"/>
</dbReference>
<dbReference type="InterPro" id="IPR044996">
    <property type="entry name" value="COQ10-like"/>
</dbReference>
<gene>
    <name evidence="3" type="ORF">GCM10011273_25290</name>
</gene>
<proteinExistence type="inferred from homology"/>
<dbReference type="Proteomes" id="UP000662572">
    <property type="component" value="Unassembled WGS sequence"/>
</dbReference>
<comment type="caution">
    <text evidence="3">The sequence shown here is derived from an EMBL/GenBank/DDBJ whole genome shotgun (WGS) entry which is preliminary data.</text>
</comment>
<dbReference type="AlphaFoldDB" id="A0A918Q8Z5"/>
<dbReference type="InterPro" id="IPR005031">
    <property type="entry name" value="COQ10_START"/>
</dbReference>
<dbReference type="RefSeq" id="WP_189487110.1">
    <property type="nucleotide sequence ID" value="NZ_BMZB01000003.1"/>
</dbReference>
<reference evidence="3" key="1">
    <citation type="journal article" date="2014" name="Int. J. Syst. Evol. Microbiol.">
        <title>Complete genome sequence of Corynebacterium casei LMG S-19264T (=DSM 44701T), isolated from a smear-ripened cheese.</title>
        <authorList>
            <consortium name="US DOE Joint Genome Institute (JGI-PGF)"/>
            <person name="Walter F."/>
            <person name="Albersmeier A."/>
            <person name="Kalinowski J."/>
            <person name="Ruckert C."/>
        </authorList>
    </citation>
    <scope>NUCLEOTIDE SEQUENCE</scope>
    <source>
        <strain evidence="3">KCTC 32296</strain>
    </source>
</reference>